<name>A0AAE0YCV3_9GAST</name>
<sequence length="150" mass="17054">MKRSPTLKPLALSHIARTFQFLVRVHLKLEAQDISANHKTDGVKTEITLASKILHCTAHSVDTPSAPQTGSQKWHKVWTLMATEGSCGHTEKGWHHIIVENRLKTQGVRHIFVPNVFLREIYTTRAQCHPAQSHFTSHSVCREFLYLAQI</sequence>
<accession>A0AAE0YCV3</accession>
<protein>
    <submittedName>
        <fullName evidence="1">Uncharacterized protein</fullName>
    </submittedName>
</protein>
<dbReference type="Proteomes" id="UP001283361">
    <property type="component" value="Unassembled WGS sequence"/>
</dbReference>
<gene>
    <name evidence="1" type="ORF">RRG08_054223</name>
</gene>
<organism evidence="1 2">
    <name type="scientific">Elysia crispata</name>
    <name type="common">lettuce slug</name>
    <dbReference type="NCBI Taxonomy" id="231223"/>
    <lineage>
        <taxon>Eukaryota</taxon>
        <taxon>Metazoa</taxon>
        <taxon>Spiralia</taxon>
        <taxon>Lophotrochozoa</taxon>
        <taxon>Mollusca</taxon>
        <taxon>Gastropoda</taxon>
        <taxon>Heterobranchia</taxon>
        <taxon>Euthyneura</taxon>
        <taxon>Panpulmonata</taxon>
        <taxon>Sacoglossa</taxon>
        <taxon>Placobranchoidea</taxon>
        <taxon>Plakobranchidae</taxon>
        <taxon>Elysia</taxon>
    </lineage>
</organism>
<proteinExistence type="predicted"/>
<evidence type="ECO:0000313" key="1">
    <source>
        <dbReference type="EMBL" id="KAK3740200.1"/>
    </source>
</evidence>
<evidence type="ECO:0000313" key="2">
    <source>
        <dbReference type="Proteomes" id="UP001283361"/>
    </source>
</evidence>
<keyword evidence="2" id="KW-1185">Reference proteome</keyword>
<dbReference type="AlphaFoldDB" id="A0AAE0YCV3"/>
<dbReference type="EMBL" id="JAWDGP010006482">
    <property type="protein sequence ID" value="KAK3740200.1"/>
    <property type="molecule type" value="Genomic_DNA"/>
</dbReference>
<comment type="caution">
    <text evidence="1">The sequence shown here is derived from an EMBL/GenBank/DDBJ whole genome shotgun (WGS) entry which is preliminary data.</text>
</comment>
<reference evidence="1" key="1">
    <citation type="journal article" date="2023" name="G3 (Bethesda)">
        <title>A reference genome for the long-term kleptoplast-retaining sea slug Elysia crispata morphotype clarki.</title>
        <authorList>
            <person name="Eastman K.E."/>
            <person name="Pendleton A.L."/>
            <person name="Shaikh M.A."/>
            <person name="Suttiyut T."/>
            <person name="Ogas R."/>
            <person name="Tomko P."/>
            <person name="Gavelis G."/>
            <person name="Widhalm J.R."/>
            <person name="Wisecaver J.H."/>
        </authorList>
    </citation>
    <scope>NUCLEOTIDE SEQUENCE</scope>
    <source>
        <strain evidence="1">ECLA1</strain>
    </source>
</reference>